<reference evidence="2" key="2">
    <citation type="submission" date="2020-09" db="EMBL/GenBank/DDBJ databases">
        <authorList>
            <person name="Sun Q."/>
            <person name="Ohkuma M."/>
        </authorList>
    </citation>
    <scope>NUCLEOTIDE SEQUENCE</scope>
    <source>
        <strain evidence="2">JCM 4988</strain>
    </source>
</reference>
<reference evidence="2" key="1">
    <citation type="journal article" date="2014" name="Int. J. Syst. Evol. Microbiol.">
        <title>Complete genome sequence of Corynebacterium casei LMG S-19264T (=DSM 44701T), isolated from a smear-ripened cheese.</title>
        <authorList>
            <consortium name="US DOE Joint Genome Institute (JGI-PGF)"/>
            <person name="Walter F."/>
            <person name="Albersmeier A."/>
            <person name="Kalinowski J."/>
            <person name="Ruckert C."/>
        </authorList>
    </citation>
    <scope>NUCLEOTIDE SEQUENCE</scope>
    <source>
        <strain evidence="2">JCM 4988</strain>
    </source>
</reference>
<gene>
    <name evidence="2" type="ORF">GCM10010387_59960</name>
</gene>
<feature type="chain" id="PRO_5037678747" description="Calcium-binding protein" evidence="1">
    <location>
        <begin position="27"/>
        <end position="273"/>
    </location>
</feature>
<comment type="caution">
    <text evidence="2">The sequence shown here is derived from an EMBL/GenBank/DDBJ whole genome shotgun (WGS) entry which is preliminary data.</text>
</comment>
<keyword evidence="1" id="KW-0732">Signal</keyword>
<protein>
    <recommendedName>
        <fullName evidence="4">Calcium-binding protein</fullName>
    </recommendedName>
</protein>
<dbReference type="AlphaFoldDB" id="A0A918QM70"/>
<sequence length="273" mass="28932">MRMRASAAVVTGALALTSLVAPVAQADDKPVSDAPRSAFAAKGADDVQLGDTKISKVVVNGGKPVVAGTANVKFKVSFTASDNSGIASADAYLWHGAVGKEDGFVFAEEDTAKCGTGTTVTCTVTFVVEPWWDLNKNSLGTNWKVAATADAKDYDFTMKDNVKSFNIQRAAKLSVNASPEPVKKGKTLTVTGALTRINWETEKYAGYTDQSVQLQFRKKGTKAYSTLKTVKTDKKGNLKTTVKATVDGDYRYSFAGTTTTQAVNSGGDGIDVR</sequence>
<accession>A0A918QM70</accession>
<feature type="signal peptide" evidence="1">
    <location>
        <begin position="1"/>
        <end position="26"/>
    </location>
</feature>
<proteinExistence type="predicted"/>
<keyword evidence="3" id="KW-1185">Reference proteome</keyword>
<dbReference type="EMBL" id="BMWG01000027">
    <property type="protein sequence ID" value="GGZ58085.1"/>
    <property type="molecule type" value="Genomic_DNA"/>
</dbReference>
<evidence type="ECO:0000313" key="3">
    <source>
        <dbReference type="Proteomes" id="UP000630936"/>
    </source>
</evidence>
<name>A0A918QM70_9ACTN</name>
<dbReference type="Proteomes" id="UP000630936">
    <property type="component" value="Unassembled WGS sequence"/>
</dbReference>
<organism evidence="2 3">
    <name type="scientific">Streptomyces inusitatus</name>
    <dbReference type="NCBI Taxonomy" id="68221"/>
    <lineage>
        <taxon>Bacteria</taxon>
        <taxon>Bacillati</taxon>
        <taxon>Actinomycetota</taxon>
        <taxon>Actinomycetes</taxon>
        <taxon>Kitasatosporales</taxon>
        <taxon>Streptomycetaceae</taxon>
        <taxon>Streptomyces</taxon>
    </lineage>
</organism>
<evidence type="ECO:0000313" key="2">
    <source>
        <dbReference type="EMBL" id="GGZ58085.1"/>
    </source>
</evidence>
<evidence type="ECO:0008006" key="4">
    <source>
        <dbReference type="Google" id="ProtNLM"/>
    </source>
</evidence>
<evidence type="ECO:0000256" key="1">
    <source>
        <dbReference type="SAM" id="SignalP"/>
    </source>
</evidence>